<gene>
    <name evidence="2" type="ORF">MM415A00476_0013</name>
    <name evidence="1" type="ORF">MM415B00342_0022</name>
</gene>
<protein>
    <submittedName>
        <fullName evidence="2">Uncharacterized protein</fullName>
    </submittedName>
</protein>
<dbReference type="AlphaFoldDB" id="A0A6M3KJS2"/>
<evidence type="ECO:0000313" key="1">
    <source>
        <dbReference type="EMBL" id="QJA66560.1"/>
    </source>
</evidence>
<evidence type="ECO:0000313" key="2">
    <source>
        <dbReference type="EMBL" id="QJA81881.1"/>
    </source>
</evidence>
<dbReference type="EMBL" id="MT142473">
    <property type="protein sequence ID" value="QJA81881.1"/>
    <property type="molecule type" value="Genomic_DNA"/>
</dbReference>
<name>A0A6M3KJS2_9ZZZZ</name>
<dbReference type="EMBL" id="MT141557">
    <property type="protein sequence ID" value="QJA66560.1"/>
    <property type="molecule type" value="Genomic_DNA"/>
</dbReference>
<accession>A0A6M3KJS2</accession>
<reference evidence="2" key="1">
    <citation type="submission" date="2020-03" db="EMBL/GenBank/DDBJ databases">
        <title>The deep terrestrial virosphere.</title>
        <authorList>
            <person name="Holmfeldt K."/>
            <person name="Nilsson E."/>
            <person name="Simone D."/>
            <person name="Lopez-Fernandez M."/>
            <person name="Wu X."/>
            <person name="de Brujin I."/>
            <person name="Lundin D."/>
            <person name="Andersson A."/>
            <person name="Bertilsson S."/>
            <person name="Dopson M."/>
        </authorList>
    </citation>
    <scope>NUCLEOTIDE SEQUENCE</scope>
    <source>
        <strain evidence="2">MM415A00476</strain>
        <strain evidence="1">MM415B00342</strain>
    </source>
</reference>
<organism evidence="2">
    <name type="scientific">viral metagenome</name>
    <dbReference type="NCBI Taxonomy" id="1070528"/>
    <lineage>
        <taxon>unclassified sequences</taxon>
        <taxon>metagenomes</taxon>
        <taxon>organismal metagenomes</taxon>
    </lineage>
</organism>
<sequence>MKPPTRGRSTKVLDGVTAGASILYSDPIDDLLFFNTVTVVVTNAHATQTLDFLVQAKINREDVDAVWITILAQNTLSADSSDTVTVADAADLNAAWDAIRIGYVQSDGSNKGTLNAWINRK</sequence>
<proteinExistence type="predicted"/>